<feature type="region of interest" description="Disordered" evidence="1">
    <location>
        <begin position="397"/>
        <end position="425"/>
    </location>
</feature>
<evidence type="ECO:0000313" key="3">
    <source>
        <dbReference type="Proteomes" id="UP001058974"/>
    </source>
</evidence>
<dbReference type="GO" id="GO:0005634">
    <property type="term" value="C:nucleus"/>
    <property type="evidence" value="ECO:0007669"/>
    <property type="project" value="TreeGrafter"/>
</dbReference>
<feature type="region of interest" description="Disordered" evidence="1">
    <location>
        <begin position="338"/>
        <end position="372"/>
    </location>
</feature>
<dbReference type="PANTHER" id="PTHR34798:SF2">
    <property type="entry name" value="PROTEIN TIME FOR COFFEE"/>
    <property type="match status" value="1"/>
</dbReference>
<dbReference type="InterPro" id="IPR039317">
    <property type="entry name" value="TIC"/>
</dbReference>
<evidence type="ECO:0000256" key="1">
    <source>
        <dbReference type="SAM" id="MobiDB-lite"/>
    </source>
</evidence>
<dbReference type="GO" id="GO:0042752">
    <property type="term" value="P:regulation of circadian rhythm"/>
    <property type="evidence" value="ECO:0007669"/>
    <property type="project" value="InterPro"/>
</dbReference>
<dbReference type="PANTHER" id="PTHR34798">
    <property type="entry name" value="PROTEIN TIME FOR COFFEE"/>
    <property type="match status" value="1"/>
</dbReference>
<name>A0A9D4X3S2_PEA</name>
<dbReference type="Proteomes" id="UP001058974">
    <property type="component" value="Chromosome 5"/>
</dbReference>
<sequence>MSMFYNLSHQPIKSIKEAKCQNKYSSKTSRAPFTVLAQNSHNINNLPYQNDVDNVKLGGFAPNNKVQGIFFKKDNPGCHISTRDGNLHERGNSEGHQKIQCLIQKFQIQFQNVLILILYCSLSGAGVNLQYNPPHTMKKKGHSSYPACHEVADFGLVKKNAPDGKYSIETRLAGTFDIWHLSISHFSRSGEVIKAWTVEAYPENILNEENSWQIYGAEAVMVHTPTATAIAKSNLVNYFVDIGGIETGCAHDSRGLDNRWTGIPFANSCSVNETSAFNTQKLDHNLVYVLSFRELDHQTGFSNKYLMSLMLKFPTIVLVGPSTIGRPTKNPPSQILQMQQQLHNHHASNVARQAESEMGCEDSPSTADGRVNRPTMNIYAQNFAMPMQTPNFALMTTAMSGPGSNGSHSEKQQQHPGSKAGGETSTTFVMPFASINGITAATGLDLSSIAQNHSIMPSPRLSPDGVAKILGIQF</sequence>
<keyword evidence="3" id="KW-1185">Reference proteome</keyword>
<dbReference type="Gramene" id="Psat05G0746700-T1">
    <property type="protein sequence ID" value="KAI5412847.1"/>
    <property type="gene ID" value="KIW84_057467"/>
</dbReference>
<proteinExistence type="predicted"/>
<evidence type="ECO:0000313" key="2">
    <source>
        <dbReference type="EMBL" id="KAI5412847.1"/>
    </source>
</evidence>
<dbReference type="EMBL" id="JAMSHJ010000005">
    <property type="protein sequence ID" value="KAI5412847.1"/>
    <property type="molecule type" value="Genomic_DNA"/>
</dbReference>
<dbReference type="AlphaFoldDB" id="A0A9D4X3S2"/>
<gene>
    <name evidence="2" type="ORF">KIW84_057467</name>
</gene>
<reference evidence="2 3" key="1">
    <citation type="journal article" date="2022" name="Nat. Genet.">
        <title>Improved pea reference genome and pan-genome highlight genomic features and evolutionary characteristics.</title>
        <authorList>
            <person name="Yang T."/>
            <person name="Liu R."/>
            <person name="Luo Y."/>
            <person name="Hu S."/>
            <person name="Wang D."/>
            <person name="Wang C."/>
            <person name="Pandey M.K."/>
            <person name="Ge S."/>
            <person name="Xu Q."/>
            <person name="Li N."/>
            <person name="Li G."/>
            <person name="Huang Y."/>
            <person name="Saxena R.K."/>
            <person name="Ji Y."/>
            <person name="Li M."/>
            <person name="Yan X."/>
            <person name="He Y."/>
            <person name="Liu Y."/>
            <person name="Wang X."/>
            <person name="Xiang C."/>
            <person name="Varshney R.K."/>
            <person name="Ding H."/>
            <person name="Gao S."/>
            <person name="Zong X."/>
        </authorList>
    </citation>
    <scope>NUCLEOTIDE SEQUENCE [LARGE SCALE GENOMIC DNA]</scope>
    <source>
        <strain evidence="2 3">cv. Zhongwan 6</strain>
    </source>
</reference>
<organism evidence="2 3">
    <name type="scientific">Pisum sativum</name>
    <name type="common">Garden pea</name>
    <name type="synonym">Lathyrus oleraceus</name>
    <dbReference type="NCBI Taxonomy" id="3888"/>
    <lineage>
        <taxon>Eukaryota</taxon>
        <taxon>Viridiplantae</taxon>
        <taxon>Streptophyta</taxon>
        <taxon>Embryophyta</taxon>
        <taxon>Tracheophyta</taxon>
        <taxon>Spermatophyta</taxon>
        <taxon>Magnoliopsida</taxon>
        <taxon>eudicotyledons</taxon>
        <taxon>Gunneridae</taxon>
        <taxon>Pentapetalae</taxon>
        <taxon>rosids</taxon>
        <taxon>fabids</taxon>
        <taxon>Fabales</taxon>
        <taxon>Fabaceae</taxon>
        <taxon>Papilionoideae</taxon>
        <taxon>50 kb inversion clade</taxon>
        <taxon>NPAAA clade</taxon>
        <taxon>Hologalegina</taxon>
        <taxon>IRL clade</taxon>
        <taxon>Fabeae</taxon>
        <taxon>Lathyrus</taxon>
    </lineage>
</organism>
<comment type="caution">
    <text evidence="2">The sequence shown here is derived from an EMBL/GenBank/DDBJ whole genome shotgun (WGS) entry which is preliminary data.</text>
</comment>
<protein>
    <submittedName>
        <fullName evidence="2">Uncharacterized protein</fullName>
    </submittedName>
</protein>
<accession>A0A9D4X3S2</accession>